<evidence type="ECO:0000313" key="2">
    <source>
        <dbReference type="Proteomes" id="UP000821853"/>
    </source>
</evidence>
<dbReference type="AlphaFoldDB" id="A0A9J6GS56"/>
<accession>A0A9J6GS56</accession>
<dbReference type="Proteomes" id="UP000821853">
    <property type="component" value="Unassembled WGS sequence"/>
</dbReference>
<dbReference type="EMBL" id="JABSTR010000008">
    <property type="protein sequence ID" value="KAH9378266.1"/>
    <property type="molecule type" value="Genomic_DNA"/>
</dbReference>
<name>A0A9J6GS56_HAELO</name>
<evidence type="ECO:0000313" key="1">
    <source>
        <dbReference type="EMBL" id="KAH9378266.1"/>
    </source>
</evidence>
<comment type="caution">
    <text evidence="1">The sequence shown here is derived from an EMBL/GenBank/DDBJ whole genome shotgun (WGS) entry which is preliminary data.</text>
</comment>
<proteinExistence type="predicted"/>
<keyword evidence="2" id="KW-1185">Reference proteome</keyword>
<dbReference type="VEuPathDB" id="VectorBase:HLOH_051485"/>
<sequence length="60" mass="6686">MTIIDFVGDDKTGTTAELTDVEIAAEVTCELTSERWMANLAIRPPRTPIRCQLRAKLLPL</sequence>
<gene>
    <name evidence="1" type="ORF">HPB48_015054</name>
</gene>
<protein>
    <submittedName>
        <fullName evidence="1">Uncharacterized protein</fullName>
    </submittedName>
</protein>
<organism evidence="1 2">
    <name type="scientific">Haemaphysalis longicornis</name>
    <name type="common">Bush tick</name>
    <dbReference type="NCBI Taxonomy" id="44386"/>
    <lineage>
        <taxon>Eukaryota</taxon>
        <taxon>Metazoa</taxon>
        <taxon>Ecdysozoa</taxon>
        <taxon>Arthropoda</taxon>
        <taxon>Chelicerata</taxon>
        <taxon>Arachnida</taxon>
        <taxon>Acari</taxon>
        <taxon>Parasitiformes</taxon>
        <taxon>Ixodida</taxon>
        <taxon>Ixodoidea</taxon>
        <taxon>Ixodidae</taxon>
        <taxon>Haemaphysalinae</taxon>
        <taxon>Haemaphysalis</taxon>
    </lineage>
</organism>
<reference evidence="1 2" key="1">
    <citation type="journal article" date="2020" name="Cell">
        <title>Large-Scale Comparative Analyses of Tick Genomes Elucidate Their Genetic Diversity and Vector Capacities.</title>
        <authorList>
            <consortium name="Tick Genome and Microbiome Consortium (TIGMIC)"/>
            <person name="Jia N."/>
            <person name="Wang J."/>
            <person name="Shi W."/>
            <person name="Du L."/>
            <person name="Sun Y."/>
            <person name="Zhan W."/>
            <person name="Jiang J.F."/>
            <person name="Wang Q."/>
            <person name="Zhang B."/>
            <person name="Ji P."/>
            <person name="Bell-Sakyi L."/>
            <person name="Cui X.M."/>
            <person name="Yuan T.T."/>
            <person name="Jiang B.G."/>
            <person name="Yang W.F."/>
            <person name="Lam T.T."/>
            <person name="Chang Q.C."/>
            <person name="Ding S.J."/>
            <person name="Wang X.J."/>
            <person name="Zhu J.G."/>
            <person name="Ruan X.D."/>
            <person name="Zhao L."/>
            <person name="Wei J.T."/>
            <person name="Ye R.Z."/>
            <person name="Que T.C."/>
            <person name="Du C.H."/>
            <person name="Zhou Y.H."/>
            <person name="Cheng J.X."/>
            <person name="Dai P.F."/>
            <person name="Guo W.B."/>
            <person name="Han X.H."/>
            <person name="Huang E.J."/>
            <person name="Li L.F."/>
            <person name="Wei W."/>
            <person name="Gao Y.C."/>
            <person name="Liu J.Z."/>
            <person name="Shao H.Z."/>
            <person name="Wang X."/>
            <person name="Wang C.C."/>
            <person name="Yang T.C."/>
            <person name="Huo Q.B."/>
            <person name="Li W."/>
            <person name="Chen H.Y."/>
            <person name="Chen S.E."/>
            <person name="Zhou L.G."/>
            <person name="Ni X.B."/>
            <person name="Tian J.H."/>
            <person name="Sheng Y."/>
            <person name="Liu T."/>
            <person name="Pan Y.S."/>
            <person name="Xia L.Y."/>
            <person name="Li J."/>
            <person name="Zhao F."/>
            <person name="Cao W.C."/>
        </authorList>
    </citation>
    <scope>NUCLEOTIDE SEQUENCE [LARGE SCALE GENOMIC DNA]</scope>
    <source>
        <strain evidence="1">HaeL-2018</strain>
    </source>
</reference>